<name>A0AAD7E2G8_9AGAR</name>
<evidence type="ECO:0000313" key="3">
    <source>
        <dbReference type="Proteomes" id="UP001219525"/>
    </source>
</evidence>
<sequence>MLVIGKGRYTFHYSMYRDVSTGSTNRKYTTLDERIQKKWLLQLLDKIKAFPPQAVDGVGGKGDDEVARCVSNDDEVVVVGERALALGFLGEAPARQRRGAACWCRRTLALAVQSGKLDGVEGLVNESREGRYDVVLVVSDRVHTAEEKGLVSDDIESIGLRDGNPSAETEVEVVVIWIRSGVKMQREERGEVGPDGSLATSAPSLQHLGRRRRARHGGCLLWSPVAAVVRSPRRARGQTPRPAPLAKVLARVAAASAQRDVPRLPALWRGVGTEAPPRVGEVQERRRSRGGGEAQLVRGGREGAGELWRRGWEGAGTRVYGKKQQTGRDSTSCRGATGIARSRLALAGGREDASAGGFWTGNAPGVDVHRVVVSEERHRVVWYHRGGYRGGRKEKRRWWLFEDACLASA</sequence>
<dbReference type="EMBL" id="JARJCW010000005">
    <property type="protein sequence ID" value="KAJ7224693.1"/>
    <property type="molecule type" value="Genomic_DNA"/>
</dbReference>
<gene>
    <name evidence="2" type="ORF">GGX14DRAFT_387364</name>
</gene>
<feature type="region of interest" description="Disordered" evidence="1">
    <location>
        <begin position="278"/>
        <end position="299"/>
    </location>
</feature>
<evidence type="ECO:0000256" key="1">
    <source>
        <dbReference type="SAM" id="MobiDB-lite"/>
    </source>
</evidence>
<keyword evidence="3" id="KW-1185">Reference proteome</keyword>
<dbReference type="Proteomes" id="UP001219525">
    <property type="component" value="Unassembled WGS sequence"/>
</dbReference>
<dbReference type="AlphaFoldDB" id="A0AAD7E2G8"/>
<protein>
    <submittedName>
        <fullName evidence="2">Uncharacterized protein</fullName>
    </submittedName>
</protein>
<organism evidence="2 3">
    <name type="scientific">Mycena pura</name>
    <dbReference type="NCBI Taxonomy" id="153505"/>
    <lineage>
        <taxon>Eukaryota</taxon>
        <taxon>Fungi</taxon>
        <taxon>Dikarya</taxon>
        <taxon>Basidiomycota</taxon>
        <taxon>Agaricomycotina</taxon>
        <taxon>Agaricomycetes</taxon>
        <taxon>Agaricomycetidae</taxon>
        <taxon>Agaricales</taxon>
        <taxon>Marasmiineae</taxon>
        <taxon>Mycenaceae</taxon>
        <taxon>Mycena</taxon>
    </lineage>
</organism>
<accession>A0AAD7E2G8</accession>
<proteinExistence type="predicted"/>
<evidence type="ECO:0000313" key="2">
    <source>
        <dbReference type="EMBL" id="KAJ7224693.1"/>
    </source>
</evidence>
<comment type="caution">
    <text evidence="2">The sequence shown here is derived from an EMBL/GenBank/DDBJ whole genome shotgun (WGS) entry which is preliminary data.</text>
</comment>
<reference evidence="2" key="1">
    <citation type="submission" date="2023-03" db="EMBL/GenBank/DDBJ databases">
        <title>Massive genome expansion in bonnet fungi (Mycena s.s.) driven by repeated elements and novel gene families across ecological guilds.</title>
        <authorList>
            <consortium name="Lawrence Berkeley National Laboratory"/>
            <person name="Harder C.B."/>
            <person name="Miyauchi S."/>
            <person name="Viragh M."/>
            <person name="Kuo A."/>
            <person name="Thoen E."/>
            <person name="Andreopoulos B."/>
            <person name="Lu D."/>
            <person name="Skrede I."/>
            <person name="Drula E."/>
            <person name="Henrissat B."/>
            <person name="Morin E."/>
            <person name="Kohler A."/>
            <person name="Barry K."/>
            <person name="LaButti K."/>
            <person name="Morin E."/>
            <person name="Salamov A."/>
            <person name="Lipzen A."/>
            <person name="Mereny Z."/>
            <person name="Hegedus B."/>
            <person name="Baldrian P."/>
            <person name="Stursova M."/>
            <person name="Weitz H."/>
            <person name="Taylor A."/>
            <person name="Grigoriev I.V."/>
            <person name="Nagy L.G."/>
            <person name="Martin F."/>
            <person name="Kauserud H."/>
        </authorList>
    </citation>
    <scope>NUCLEOTIDE SEQUENCE</scope>
    <source>
        <strain evidence="2">9144</strain>
    </source>
</reference>